<dbReference type="GO" id="GO:0016491">
    <property type="term" value="F:oxidoreductase activity"/>
    <property type="evidence" value="ECO:0007669"/>
    <property type="project" value="UniProtKB-KW"/>
</dbReference>
<reference evidence="9 10" key="1">
    <citation type="journal article" date="2015" name="Proc. Natl. Acad. Sci. U.S.A.">
        <title>Expanded metabolic versatility of ubiquitous nitrite-oxidizing bacteria from the genus Nitrospira.</title>
        <authorList>
            <person name="Koch H."/>
            <person name="Lucker S."/>
            <person name="Albertsen M."/>
            <person name="Kitzinger K."/>
            <person name="Herbold C."/>
            <person name="Spieck E."/>
            <person name="Nielsen P.H."/>
            <person name="Wagner M."/>
            <person name="Daims H."/>
        </authorList>
    </citation>
    <scope>NUCLEOTIDE SEQUENCE [LARGE SCALE GENOMIC DNA]</scope>
    <source>
        <strain evidence="9 10">NSP M-1</strain>
    </source>
</reference>
<keyword evidence="9" id="KW-0560">Oxidoreductase</keyword>
<dbReference type="GO" id="GO:0051537">
    <property type="term" value="F:2 iron, 2 sulfur cluster binding"/>
    <property type="evidence" value="ECO:0007669"/>
    <property type="project" value="UniProtKB-KW"/>
</dbReference>
<dbReference type="PATRIC" id="fig|42253.5.peg.3904"/>
<dbReference type="SUPFAM" id="SSF50022">
    <property type="entry name" value="ISP domain"/>
    <property type="match status" value="1"/>
</dbReference>
<protein>
    <submittedName>
        <fullName evidence="9">Putative Quinol-cytochrome c reductase, iron-sulfur subunit (Rieske iron-sulfur protein)</fullName>
        <ecNumber evidence="9">1.10.2.2</ecNumber>
    </submittedName>
</protein>
<dbReference type="AlphaFoldDB" id="A0A0K2GHB1"/>
<dbReference type="STRING" id="42253.NITMOv2_3961"/>
<feature type="transmembrane region" description="Helical" evidence="7">
    <location>
        <begin position="21"/>
        <end position="41"/>
    </location>
</feature>
<evidence type="ECO:0000313" key="9">
    <source>
        <dbReference type="EMBL" id="ALA60345.1"/>
    </source>
</evidence>
<dbReference type="InterPro" id="IPR005805">
    <property type="entry name" value="Rieske_Fe-S_prot_C"/>
</dbReference>
<dbReference type="Gene3D" id="2.102.10.10">
    <property type="entry name" value="Rieske [2Fe-2S] iron-sulphur domain"/>
    <property type="match status" value="1"/>
</dbReference>
<dbReference type="EC" id="1.10.2.2" evidence="9"/>
<dbReference type="GO" id="GO:0046872">
    <property type="term" value="F:metal ion binding"/>
    <property type="evidence" value="ECO:0007669"/>
    <property type="project" value="UniProtKB-KW"/>
</dbReference>
<comment type="cofactor">
    <cofactor evidence="6">
        <name>[2Fe-2S] cluster</name>
        <dbReference type="ChEBI" id="CHEBI:190135"/>
    </cofactor>
</comment>
<dbReference type="KEGG" id="nmv:NITMOv2_3961"/>
<organism evidence="9 10">
    <name type="scientific">Nitrospira moscoviensis</name>
    <dbReference type="NCBI Taxonomy" id="42253"/>
    <lineage>
        <taxon>Bacteria</taxon>
        <taxon>Pseudomonadati</taxon>
        <taxon>Nitrospirota</taxon>
        <taxon>Nitrospiria</taxon>
        <taxon>Nitrospirales</taxon>
        <taxon>Nitrospiraceae</taxon>
        <taxon>Nitrospira</taxon>
    </lineage>
</organism>
<keyword evidence="7" id="KW-0472">Membrane</keyword>
<dbReference type="Pfam" id="PF00355">
    <property type="entry name" value="Rieske"/>
    <property type="match status" value="1"/>
</dbReference>
<keyword evidence="10" id="KW-1185">Reference proteome</keyword>
<evidence type="ECO:0000256" key="3">
    <source>
        <dbReference type="ARBA" id="ARBA00023004"/>
    </source>
</evidence>
<keyword evidence="5" id="KW-1015">Disulfide bond</keyword>
<dbReference type="GO" id="GO:0016020">
    <property type="term" value="C:membrane"/>
    <property type="evidence" value="ECO:0007669"/>
    <property type="project" value="InterPro"/>
</dbReference>
<dbReference type="OrthoDB" id="9767869at2"/>
<dbReference type="InterPro" id="IPR036922">
    <property type="entry name" value="Rieske_2Fe-2S_sf"/>
</dbReference>
<evidence type="ECO:0000256" key="1">
    <source>
        <dbReference type="ARBA" id="ARBA00022714"/>
    </source>
</evidence>
<evidence type="ECO:0000256" key="6">
    <source>
        <dbReference type="ARBA" id="ARBA00034078"/>
    </source>
</evidence>
<keyword evidence="7" id="KW-0812">Transmembrane</keyword>
<sequence>MKREALQQTPEGRRGFFRRMTAFAVSVIGLGLAVPLAGYVVSPALKRREGQWTDIGPVDRLPDGEPAQLEYVTTARDGYMESRIRKAVWAVKQGEGGVTVYAPMCTHLGCGYTWDPVDRRFECPCHLSKFSISGEVLGGPAPRPLDRLPSKVENGRLLIVYKEFKAGLPRQVEL</sequence>
<dbReference type="Proteomes" id="UP000069205">
    <property type="component" value="Chromosome"/>
</dbReference>
<dbReference type="PRINTS" id="PR00162">
    <property type="entry name" value="RIESKE"/>
</dbReference>
<dbReference type="PROSITE" id="PS51296">
    <property type="entry name" value="RIESKE"/>
    <property type="match status" value="1"/>
</dbReference>
<evidence type="ECO:0000256" key="5">
    <source>
        <dbReference type="ARBA" id="ARBA00023157"/>
    </source>
</evidence>
<dbReference type="RefSeq" id="WP_053381217.1">
    <property type="nucleotide sequence ID" value="NZ_CP011801.1"/>
</dbReference>
<keyword evidence="2" id="KW-0479">Metal-binding</keyword>
<keyword evidence="7" id="KW-1133">Transmembrane helix</keyword>
<keyword evidence="1" id="KW-0001">2Fe-2S</keyword>
<feature type="domain" description="Rieske" evidence="8">
    <location>
        <begin position="52"/>
        <end position="159"/>
    </location>
</feature>
<dbReference type="PANTHER" id="PTHR10134">
    <property type="entry name" value="CYTOCHROME B-C1 COMPLEX SUBUNIT RIESKE, MITOCHONDRIAL"/>
    <property type="match status" value="1"/>
</dbReference>
<name>A0A0K2GHB1_NITMO</name>
<accession>A0A0K2GHB1</accession>
<dbReference type="CDD" id="cd03467">
    <property type="entry name" value="Rieske"/>
    <property type="match status" value="1"/>
</dbReference>
<evidence type="ECO:0000256" key="7">
    <source>
        <dbReference type="SAM" id="Phobius"/>
    </source>
</evidence>
<keyword evidence="3" id="KW-0408">Iron</keyword>
<dbReference type="InterPro" id="IPR014349">
    <property type="entry name" value="Rieske_Fe-S_prot"/>
</dbReference>
<proteinExistence type="predicted"/>
<evidence type="ECO:0000259" key="8">
    <source>
        <dbReference type="PROSITE" id="PS51296"/>
    </source>
</evidence>
<dbReference type="EMBL" id="CP011801">
    <property type="protein sequence ID" value="ALA60345.1"/>
    <property type="molecule type" value="Genomic_DNA"/>
</dbReference>
<keyword evidence="4" id="KW-0411">Iron-sulfur</keyword>
<gene>
    <name evidence="9" type="ORF">NITMOv2_3961</name>
</gene>
<evidence type="ECO:0000256" key="4">
    <source>
        <dbReference type="ARBA" id="ARBA00023014"/>
    </source>
</evidence>
<evidence type="ECO:0000313" key="10">
    <source>
        <dbReference type="Proteomes" id="UP000069205"/>
    </source>
</evidence>
<evidence type="ECO:0000256" key="2">
    <source>
        <dbReference type="ARBA" id="ARBA00022723"/>
    </source>
</evidence>
<dbReference type="InterPro" id="IPR017941">
    <property type="entry name" value="Rieske_2Fe-2S"/>
</dbReference>